<feature type="coiled-coil region" evidence="8">
    <location>
        <begin position="315"/>
        <end position="396"/>
    </location>
</feature>
<evidence type="ECO:0000256" key="6">
    <source>
        <dbReference type="ARBA" id="ARBA00023128"/>
    </source>
</evidence>
<proteinExistence type="inferred from homology"/>
<evidence type="ECO:0000256" key="4">
    <source>
        <dbReference type="ARBA" id="ARBA00022792"/>
    </source>
</evidence>
<keyword evidence="8" id="KW-0175">Coiled coil</keyword>
<comment type="caution">
    <text evidence="10">The sequence shown here is derived from an EMBL/GenBank/DDBJ whole genome shotgun (WGS) entry which is preliminary data.</text>
</comment>
<evidence type="ECO:0000313" key="11">
    <source>
        <dbReference type="Proteomes" id="UP000826271"/>
    </source>
</evidence>
<evidence type="ECO:0000256" key="3">
    <source>
        <dbReference type="ARBA" id="ARBA00022692"/>
    </source>
</evidence>
<feature type="compositionally biased region" description="Basic and acidic residues" evidence="9">
    <location>
        <begin position="117"/>
        <end position="127"/>
    </location>
</feature>
<evidence type="ECO:0000256" key="1">
    <source>
        <dbReference type="ARBA" id="ARBA00004273"/>
    </source>
</evidence>
<dbReference type="AlphaFoldDB" id="A0AAV6XTM4"/>
<feature type="compositionally biased region" description="Low complexity" evidence="9">
    <location>
        <begin position="106"/>
        <end position="116"/>
    </location>
</feature>
<dbReference type="PANTHER" id="PTHR15415">
    <property type="entry name" value="MITOFILIN"/>
    <property type="match status" value="1"/>
</dbReference>
<keyword evidence="4" id="KW-0999">Mitochondrion inner membrane</keyword>
<dbReference type="Pfam" id="PF09731">
    <property type="entry name" value="Mitofilin"/>
    <property type="match status" value="2"/>
</dbReference>
<evidence type="ECO:0000256" key="8">
    <source>
        <dbReference type="SAM" id="Coils"/>
    </source>
</evidence>
<protein>
    <recommendedName>
        <fullName evidence="12">MICOS complex subunit MIC60</fullName>
    </recommendedName>
</protein>
<name>A0AAV6XTM4_9LAMI</name>
<evidence type="ECO:0000256" key="9">
    <source>
        <dbReference type="SAM" id="MobiDB-lite"/>
    </source>
</evidence>
<feature type="region of interest" description="Disordered" evidence="9">
    <location>
        <begin position="192"/>
        <end position="251"/>
    </location>
</feature>
<keyword evidence="11" id="KW-1185">Reference proteome</keyword>
<comment type="similarity">
    <text evidence="2">Belongs to the MICOS complex subunit Mic60 family.</text>
</comment>
<keyword evidence="3" id="KW-0812">Transmembrane</keyword>
<evidence type="ECO:0000256" key="5">
    <source>
        <dbReference type="ARBA" id="ARBA00022989"/>
    </source>
</evidence>
<keyword evidence="6" id="KW-0496">Mitochondrion</keyword>
<organism evidence="10 11">
    <name type="scientific">Buddleja alternifolia</name>
    <dbReference type="NCBI Taxonomy" id="168488"/>
    <lineage>
        <taxon>Eukaryota</taxon>
        <taxon>Viridiplantae</taxon>
        <taxon>Streptophyta</taxon>
        <taxon>Embryophyta</taxon>
        <taxon>Tracheophyta</taxon>
        <taxon>Spermatophyta</taxon>
        <taxon>Magnoliopsida</taxon>
        <taxon>eudicotyledons</taxon>
        <taxon>Gunneridae</taxon>
        <taxon>Pentapetalae</taxon>
        <taxon>asterids</taxon>
        <taxon>lamiids</taxon>
        <taxon>Lamiales</taxon>
        <taxon>Scrophulariaceae</taxon>
        <taxon>Buddlejeae</taxon>
        <taxon>Buddleja</taxon>
    </lineage>
</organism>
<dbReference type="Proteomes" id="UP000826271">
    <property type="component" value="Unassembled WGS sequence"/>
</dbReference>
<reference evidence="10" key="1">
    <citation type="submission" date="2019-10" db="EMBL/GenBank/DDBJ databases">
        <authorList>
            <person name="Zhang R."/>
            <person name="Pan Y."/>
            <person name="Wang J."/>
            <person name="Ma R."/>
            <person name="Yu S."/>
        </authorList>
    </citation>
    <scope>NUCLEOTIDE SEQUENCE</scope>
    <source>
        <strain evidence="10">LA-IB0</strain>
        <tissue evidence="10">Leaf</tissue>
    </source>
</reference>
<dbReference type="EMBL" id="WHWC01000004">
    <property type="protein sequence ID" value="KAG8383482.1"/>
    <property type="molecule type" value="Genomic_DNA"/>
</dbReference>
<comment type="subcellular location">
    <subcellularLocation>
        <location evidence="1">Mitochondrion inner membrane</location>
    </subcellularLocation>
</comment>
<sequence>MIEIPLYLSSRRAFSVSQENEPHKPNLGSSAPESQSQLPKIITGGLALGSVLLAAYYYGALDKYLGEQQRISEYTKAPMDYKNTEMSREQKADNLASKLSTTIPESSSQKSDISSSEGDHTKQDTEIHPNISVPEDSIRTKEDIKHQEKHIEVVAPEKADHVEGIDLPNLPQGSMLSDDLTSKPAEEILDAKSSEVRPDEEQFKALETTPALTSEDRTPAEVETKTVPREETTAEDMQEGDGANKSSSLLDDYNLRDTSKEFAMSSSHKNEDISSTTEGEHDGYLTKDGKLVLDFLQAIHAAEERQAELDTRFFSEEMKAMKEKYEKELKDARVRELMYAEREAILDKELNRERVKAAAALKSLQEKLEEKHKIELEQKETEVEQTLKKIQDIAKAELAAAIASEKASQIEKMAEANLHIKSLCMAFYARSEEARQSHSVHKLAVGALALEDALSKGLPIKKEIEALHTHVEGIDKDSLLAVFDALKGTLRHFSLIPPGGGGILAHSLAHIASWLKVKEVDQSGDGIESLINRVENLLAQGRLCEAADTLEKGVKGSQAAEVVDDWVRRAKNRAITEQALTVLQSYATSISLT</sequence>
<dbReference type="PANTHER" id="PTHR15415:SF7">
    <property type="entry name" value="MICOS COMPLEX SUBUNIT MIC60"/>
    <property type="match status" value="1"/>
</dbReference>
<gene>
    <name evidence="10" type="ORF">BUALT_Bualt04G0017900</name>
</gene>
<evidence type="ECO:0000313" key="10">
    <source>
        <dbReference type="EMBL" id="KAG8383482.1"/>
    </source>
</evidence>
<feature type="region of interest" description="Disordered" evidence="9">
    <location>
        <begin position="84"/>
        <end position="129"/>
    </location>
</feature>
<keyword evidence="7" id="KW-0472">Membrane</keyword>
<evidence type="ECO:0000256" key="2">
    <source>
        <dbReference type="ARBA" id="ARBA00010877"/>
    </source>
</evidence>
<feature type="compositionally biased region" description="Basic and acidic residues" evidence="9">
    <location>
        <begin position="214"/>
        <end position="232"/>
    </location>
</feature>
<feature type="compositionally biased region" description="Basic and acidic residues" evidence="9">
    <location>
        <begin position="192"/>
        <end position="204"/>
    </location>
</feature>
<dbReference type="InterPro" id="IPR019133">
    <property type="entry name" value="MIC60"/>
</dbReference>
<dbReference type="GO" id="GO:0061617">
    <property type="term" value="C:MICOS complex"/>
    <property type="evidence" value="ECO:0007669"/>
    <property type="project" value="TreeGrafter"/>
</dbReference>
<dbReference type="GO" id="GO:0042407">
    <property type="term" value="P:cristae formation"/>
    <property type="evidence" value="ECO:0007669"/>
    <property type="project" value="TreeGrafter"/>
</dbReference>
<evidence type="ECO:0008006" key="12">
    <source>
        <dbReference type="Google" id="ProtNLM"/>
    </source>
</evidence>
<evidence type="ECO:0000256" key="7">
    <source>
        <dbReference type="ARBA" id="ARBA00023136"/>
    </source>
</evidence>
<accession>A0AAV6XTM4</accession>
<keyword evidence="5" id="KW-1133">Transmembrane helix</keyword>
<feature type="region of interest" description="Disordered" evidence="9">
    <location>
        <begin position="262"/>
        <end position="281"/>
    </location>
</feature>
<feature type="compositionally biased region" description="Basic and acidic residues" evidence="9">
    <location>
        <begin position="268"/>
        <end position="281"/>
    </location>
</feature>